<proteinExistence type="predicted"/>
<dbReference type="Proteomes" id="UP000295479">
    <property type="component" value="Unassembled WGS sequence"/>
</dbReference>
<protein>
    <submittedName>
        <fullName evidence="1">Uncharacterized protein</fullName>
    </submittedName>
</protein>
<dbReference type="AlphaFoldDB" id="A0A4R5CJS0"/>
<organism evidence="1 2">
    <name type="scientific">Flavobacterium cellulosilyticum</name>
    <dbReference type="NCBI Taxonomy" id="2541731"/>
    <lineage>
        <taxon>Bacteria</taxon>
        <taxon>Pseudomonadati</taxon>
        <taxon>Bacteroidota</taxon>
        <taxon>Flavobacteriia</taxon>
        <taxon>Flavobacteriales</taxon>
        <taxon>Flavobacteriaceae</taxon>
        <taxon>Flavobacterium</taxon>
    </lineage>
</organism>
<gene>
    <name evidence="1" type="ORF">E0F76_01295</name>
</gene>
<dbReference type="OrthoDB" id="1377019at2"/>
<sequence>MKIKITIVFVLFNLFSVFSQQDLIKELGKQAVIIDSLKKVTKTEKENCRIQNETLKHKNDSIKILKLTLSKLEKFKTEKGKVDNLLKQKNDSIILLKNQKTELSQKISQERMICEQKKLDEKEKAKSEILTKIINTYRGKNFDDLIILSNKFSVERDFQLIGENNALTQIFIDLKKYFEAKSLLDQPFDAEKAKKTQNELFTIKQQSVFLDKLKDQIENYQLIDKMFKDCIAKINSIDKNGSNISDDEIIKKQKLNKILNEISDYIYNSDINSYYPYLSDRAFQIIKIKFPNPDQDISKLINK</sequence>
<comment type="caution">
    <text evidence="1">The sequence shown here is derived from an EMBL/GenBank/DDBJ whole genome shotgun (WGS) entry which is preliminary data.</text>
</comment>
<accession>A0A4R5CJS0</accession>
<evidence type="ECO:0000313" key="1">
    <source>
        <dbReference type="EMBL" id="TDD99389.1"/>
    </source>
</evidence>
<evidence type="ECO:0000313" key="2">
    <source>
        <dbReference type="Proteomes" id="UP000295479"/>
    </source>
</evidence>
<reference evidence="1 2" key="1">
    <citation type="submission" date="2019-03" db="EMBL/GenBank/DDBJ databases">
        <title>Flavobacterium AR-3-4 sp. nov. isolated from arctic soil.</title>
        <authorList>
            <person name="Chaudhary D.K."/>
        </authorList>
    </citation>
    <scope>NUCLEOTIDE SEQUENCE [LARGE SCALE GENOMIC DNA]</scope>
    <source>
        <strain evidence="1 2">AR-3-4</strain>
    </source>
</reference>
<dbReference type="EMBL" id="SMFK01000001">
    <property type="protein sequence ID" value="TDD99389.1"/>
    <property type="molecule type" value="Genomic_DNA"/>
</dbReference>
<dbReference type="RefSeq" id="WP_132000529.1">
    <property type="nucleotide sequence ID" value="NZ_SMFK01000001.1"/>
</dbReference>
<keyword evidence="2" id="KW-1185">Reference proteome</keyword>
<name>A0A4R5CJS0_9FLAO</name>